<proteinExistence type="predicted"/>
<dbReference type="InterPro" id="IPR037056">
    <property type="entry name" value="RNase_H1_N_sf"/>
</dbReference>
<dbReference type="STRING" id="1314778.A0A5C3NRU7"/>
<feature type="region of interest" description="Disordered" evidence="1">
    <location>
        <begin position="99"/>
        <end position="126"/>
    </location>
</feature>
<evidence type="ECO:0000313" key="3">
    <source>
        <dbReference type="EMBL" id="TFK79971.1"/>
    </source>
</evidence>
<dbReference type="InParanoid" id="A0A5C3NRU7"/>
<dbReference type="InterPro" id="IPR009027">
    <property type="entry name" value="Ribosomal_bL9/RNase_H1_N"/>
</dbReference>
<gene>
    <name evidence="3" type="ORF">K466DRAFT_605719</name>
</gene>
<organism evidence="3 4">
    <name type="scientific">Polyporus arcularius HHB13444</name>
    <dbReference type="NCBI Taxonomy" id="1314778"/>
    <lineage>
        <taxon>Eukaryota</taxon>
        <taxon>Fungi</taxon>
        <taxon>Dikarya</taxon>
        <taxon>Basidiomycota</taxon>
        <taxon>Agaricomycotina</taxon>
        <taxon>Agaricomycetes</taxon>
        <taxon>Polyporales</taxon>
        <taxon>Polyporaceae</taxon>
        <taxon>Polyporus</taxon>
    </lineage>
</organism>
<evidence type="ECO:0000259" key="2">
    <source>
        <dbReference type="Pfam" id="PF01693"/>
    </source>
</evidence>
<dbReference type="SUPFAM" id="SSF55658">
    <property type="entry name" value="L9 N-domain-like"/>
    <property type="match status" value="1"/>
</dbReference>
<reference evidence="3 4" key="1">
    <citation type="journal article" date="2019" name="Nat. Ecol. Evol.">
        <title>Megaphylogeny resolves global patterns of mushroom evolution.</title>
        <authorList>
            <person name="Varga T."/>
            <person name="Krizsan K."/>
            <person name="Foldi C."/>
            <person name="Dima B."/>
            <person name="Sanchez-Garcia M."/>
            <person name="Sanchez-Ramirez S."/>
            <person name="Szollosi G.J."/>
            <person name="Szarkandi J.G."/>
            <person name="Papp V."/>
            <person name="Albert L."/>
            <person name="Andreopoulos W."/>
            <person name="Angelini C."/>
            <person name="Antonin V."/>
            <person name="Barry K.W."/>
            <person name="Bougher N.L."/>
            <person name="Buchanan P."/>
            <person name="Buyck B."/>
            <person name="Bense V."/>
            <person name="Catcheside P."/>
            <person name="Chovatia M."/>
            <person name="Cooper J."/>
            <person name="Damon W."/>
            <person name="Desjardin D."/>
            <person name="Finy P."/>
            <person name="Geml J."/>
            <person name="Haridas S."/>
            <person name="Hughes K."/>
            <person name="Justo A."/>
            <person name="Karasinski D."/>
            <person name="Kautmanova I."/>
            <person name="Kiss B."/>
            <person name="Kocsube S."/>
            <person name="Kotiranta H."/>
            <person name="LaButti K.M."/>
            <person name="Lechner B.E."/>
            <person name="Liimatainen K."/>
            <person name="Lipzen A."/>
            <person name="Lukacs Z."/>
            <person name="Mihaltcheva S."/>
            <person name="Morgado L.N."/>
            <person name="Niskanen T."/>
            <person name="Noordeloos M.E."/>
            <person name="Ohm R.A."/>
            <person name="Ortiz-Santana B."/>
            <person name="Ovrebo C."/>
            <person name="Racz N."/>
            <person name="Riley R."/>
            <person name="Savchenko A."/>
            <person name="Shiryaev A."/>
            <person name="Soop K."/>
            <person name="Spirin V."/>
            <person name="Szebenyi C."/>
            <person name="Tomsovsky M."/>
            <person name="Tulloss R.E."/>
            <person name="Uehling J."/>
            <person name="Grigoriev I.V."/>
            <person name="Vagvolgyi C."/>
            <person name="Papp T."/>
            <person name="Martin F.M."/>
            <person name="Miettinen O."/>
            <person name="Hibbett D.S."/>
            <person name="Nagy L.G."/>
        </authorList>
    </citation>
    <scope>NUCLEOTIDE SEQUENCE [LARGE SCALE GENOMIC DNA]</scope>
    <source>
        <strain evidence="3 4">HHB13444</strain>
    </source>
</reference>
<protein>
    <recommendedName>
        <fullName evidence="2">Ribonuclease H1 N-terminal domain-containing protein</fullName>
    </recommendedName>
</protein>
<dbReference type="Gene3D" id="3.40.970.10">
    <property type="entry name" value="Ribonuclease H1, N-terminal domain"/>
    <property type="match status" value="1"/>
</dbReference>
<dbReference type="Proteomes" id="UP000308197">
    <property type="component" value="Unassembled WGS sequence"/>
</dbReference>
<dbReference type="Pfam" id="PF01693">
    <property type="entry name" value="Cauli_VI"/>
    <property type="match status" value="1"/>
</dbReference>
<dbReference type="AlphaFoldDB" id="A0A5C3NRU7"/>
<accession>A0A5C3NRU7</accession>
<sequence length="266" mass="27448">MVYQPQPKAELSPAAAADAAAAGDNFHGTNATAELGGGNTIPPDSGALPDLTRLAIGDRGVGGPGVRPHAASVGGAPLAGSGVHFAVYSQGGPVTINVNPQPQVAPPSATRARLQPGQEAAVQTRAPSARIRLPAGTVPAPEHAADHAPEPAAPLSPILGGLADVPPPSPSLESVPTSATASPATATQALDDIAAYEHIAPRDPTHNRWYVVTAGRRVGIWRDWLHMSDYVNRVPGNAHKLFSTRAEAEMHYYNHKNAGRVEVILP</sequence>
<dbReference type="EMBL" id="ML211879">
    <property type="protein sequence ID" value="TFK79971.1"/>
    <property type="molecule type" value="Genomic_DNA"/>
</dbReference>
<name>A0A5C3NRU7_9APHY</name>
<feature type="region of interest" description="Disordered" evidence="1">
    <location>
        <begin position="1"/>
        <end position="20"/>
    </location>
</feature>
<feature type="domain" description="Ribonuclease H1 N-terminal" evidence="2">
    <location>
        <begin position="209"/>
        <end position="249"/>
    </location>
</feature>
<evidence type="ECO:0000313" key="4">
    <source>
        <dbReference type="Proteomes" id="UP000308197"/>
    </source>
</evidence>
<evidence type="ECO:0000256" key="1">
    <source>
        <dbReference type="SAM" id="MobiDB-lite"/>
    </source>
</evidence>
<dbReference type="InterPro" id="IPR011320">
    <property type="entry name" value="RNase_H1_N"/>
</dbReference>
<feature type="region of interest" description="Disordered" evidence="1">
    <location>
        <begin position="26"/>
        <end position="47"/>
    </location>
</feature>
<keyword evidence="4" id="KW-1185">Reference proteome</keyword>